<evidence type="ECO:0000313" key="5">
    <source>
        <dbReference type="EMBL" id="KAK8050429.1"/>
    </source>
</evidence>
<keyword evidence="6" id="KW-1185">Reference proteome</keyword>
<keyword evidence="1" id="KW-0677">Repeat</keyword>
<dbReference type="SMART" id="SM00248">
    <property type="entry name" value="ANK"/>
    <property type="match status" value="6"/>
</dbReference>
<dbReference type="PANTHER" id="PTHR24166">
    <property type="entry name" value="ROLLING PEBBLES, ISOFORM B"/>
    <property type="match status" value="1"/>
</dbReference>
<evidence type="ECO:0000256" key="2">
    <source>
        <dbReference type="ARBA" id="ARBA00023043"/>
    </source>
</evidence>
<evidence type="ECO:0000256" key="1">
    <source>
        <dbReference type="ARBA" id="ARBA00022737"/>
    </source>
</evidence>
<sequence>MKFGCDFYTGQIPRWTNAYLDYDGLKQTLKQKDLGDQRHDFLKHSLEQQTARLNQFIDKQTSLVGLWFHTIKARFSLQPATSAPSDWMEVALPELRDLKSNLLEVLSFVQQLEAFARFNRDAIARILHKAEATEYGTLQSYGNGPLYLRAWSVETARMTALLQAVQRTIDLRLGNGHAASGSLILDAVNPLALGCSREDVVHEIRADNSSALMVVLASPVSYLENQAMLYSVAQVAIVNQSIDCIESLLDEITATLDGELCIHQDPLQQLITQFCRSSTLAIGEQSVSTAKHDLLDKIIRHLSPYQHQLLWVKDWRQRLPIHYAAHYGLVEISSQMIKLMGPSAMLKMDAFGETPLGLAINSGHTDLVNMFVDLDIHRPDGEASVFTDEIVGALMNIAIRSASSDIIHKLIKLEKGLSSQEQSGNMPLYHAARLGHVEAVKALLGSAVELDLSITDNSYHWTPLTVACVHGHLEVVRLFLLAGSNALHIDRRGWSALDHAAYRGHMAIVAMLQDTLPTATEALMEHKTSNHLPPSESIELMNPRPTYVTTFTNVGSVSSSVFVNLGSFDVVDRGNPVDLEGHFYEEAKALVTPSQTYLDVSATDYPNISHRVPIPFLGDKGDTTWQFLTENADRMKLSFKLFGIDEESTDKPKLIASAVALLGPLKGGSARNDRA</sequence>
<dbReference type="InterPro" id="IPR002110">
    <property type="entry name" value="Ankyrin_rpt"/>
</dbReference>
<dbReference type="InterPro" id="IPR004331">
    <property type="entry name" value="SPX_dom"/>
</dbReference>
<dbReference type="GeneID" id="92096631"/>
<accession>A0ABR1TUU9</accession>
<evidence type="ECO:0000259" key="4">
    <source>
        <dbReference type="PROSITE" id="PS51382"/>
    </source>
</evidence>
<feature type="domain" description="SPX" evidence="4">
    <location>
        <begin position="1"/>
        <end position="144"/>
    </location>
</feature>
<dbReference type="PROSITE" id="PS51382">
    <property type="entry name" value="SPX"/>
    <property type="match status" value="1"/>
</dbReference>
<dbReference type="SUPFAM" id="SSF48403">
    <property type="entry name" value="Ankyrin repeat"/>
    <property type="match status" value="1"/>
</dbReference>
<feature type="repeat" description="ANK" evidence="3">
    <location>
        <begin position="459"/>
        <end position="491"/>
    </location>
</feature>
<comment type="caution">
    <text evidence="5">The sequence shown here is derived from an EMBL/GenBank/DDBJ whole genome shotgun (WGS) entry which is preliminary data.</text>
</comment>
<dbReference type="InterPro" id="IPR057506">
    <property type="entry name" value="C2_GPCPD1"/>
</dbReference>
<dbReference type="PROSITE" id="PS50297">
    <property type="entry name" value="ANK_REP_REGION"/>
    <property type="match status" value="1"/>
</dbReference>
<dbReference type="InterPro" id="IPR050889">
    <property type="entry name" value="Dendritic_Spine_Reg/Scaffold"/>
</dbReference>
<dbReference type="CDD" id="cd14447">
    <property type="entry name" value="SPX"/>
    <property type="match status" value="1"/>
</dbReference>
<dbReference type="PANTHER" id="PTHR24166:SF48">
    <property type="entry name" value="PROTEIN VAPYRIN"/>
    <property type="match status" value="1"/>
</dbReference>
<dbReference type="PROSITE" id="PS50088">
    <property type="entry name" value="ANK_REPEAT"/>
    <property type="match status" value="2"/>
</dbReference>
<dbReference type="Gene3D" id="1.25.40.20">
    <property type="entry name" value="Ankyrin repeat-containing domain"/>
    <property type="match status" value="2"/>
</dbReference>
<dbReference type="Pfam" id="PF25329">
    <property type="entry name" value="C2_GDE1"/>
    <property type="match status" value="1"/>
</dbReference>
<reference evidence="5 6" key="1">
    <citation type="submission" date="2023-01" db="EMBL/GenBank/DDBJ databases">
        <title>Analysis of 21 Apiospora genomes using comparative genomics revels a genus with tremendous synthesis potential of carbohydrate active enzymes and secondary metabolites.</title>
        <authorList>
            <person name="Sorensen T."/>
        </authorList>
    </citation>
    <scope>NUCLEOTIDE SEQUENCE [LARGE SCALE GENOMIC DNA]</scope>
    <source>
        <strain evidence="5 6">CBS 135458</strain>
    </source>
</reference>
<dbReference type="EMBL" id="JAQQWL010000011">
    <property type="protein sequence ID" value="KAK8050429.1"/>
    <property type="molecule type" value="Genomic_DNA"/>
</dbReference>
<proteinExistence type="predicted"/>
<gene>
    <name evidence="5" type="ORF">PG994_012159</name>
</gene>
<keyword evidence="2 3" id="KW-0040">ANK repeat</keyword>
<dbReference type="Pfam" id="PF12796">
    <property type="entry name" value="Ank_2"/>
    <property type="match status" value="1"/>
</dbReference>
<dbReference type="InterPro" id="IPR036770">
    <property type="entry name" value="Ankyrin_rpt-contain_sf"/>
</dbReference>
<evidence type="ECO:0000313" key="6">
    <source>
        <dbReference type="Proteomes" id="UP001480595"/>
    </source>
</evidence>
<dbReference type="RefSeq" id="XP_066712678.1">
    <property type="nucleotide sequence ID" value="XM_066863568.1"/>
</dbReference>
<name>A0ABR1TUU9_9PEZI</name>
<feature type="repeat" description="ANK" evidence="3">
    <location>
        <begin position="423"/>
        <end position="455"/>
    </location>
</feature>
<dbReference type="Proteomes" id="UP001480595">
    <property type="component" value="Unassembled WGS sequence"/>
</dbReference>
<organism evidence="5 6">
    <name type="scientific">Apiospora phragmitis</name>
    <dbReference type="NCBI Taxonomy" id="2905665"/>
    <lineage>
        <taxon>Eukaryota</taxon>
        <taxon>Fungi</taxon>
        <taxon>Dikarya</taxon>
        <taxon>Ascomycota</taxon>
        <taxon>Pezizomycotina</taxon>
        <taxon>Sordariomycetes</taxon>
        <taxon>Xylariomycetidae</taxon>
        <taxon>Amphisphaeriales</taxon>
        <taxon>Apiosporaceae</taxon>
        <taxon>Apiospora</taxon>
    </lineage>
</organism>
<protein>
    <recommendedName>
        <fullName evidence="4">SPX domain-containing protein</fullName>
    </recommendedName>
</protein>
<evidence type="ECO:0000256" key="3">
    <source>
        <dbReference type="PROSITE-ProRule" id="PRU00023"/>
    </source>
</evidence>